<dbReference type="GO" id="GO:0055091">
    <property type="term" value="P:phospholipid homeostasis"/>
    <property type="evidence" value="ECO:0007669"/>
    <property type="project" value="TreeGrafter"/>
</dbReference>
<dbReference type="InterPro" id="IPR024320">
    <property type="entry name" value="LPG_synthase_C"/>
</dbReference>
<comment type="caution">
    <text evidence="7">The sequence shown here is derived from an EMBL/GenBank/DDBJ whole genome shotgun (WGS) entry which is preliminary data.</text>
</comment>
<dbReference type="Pfam" id="PF09924">
    <property type="entry name" value="LPG_synthase_C"/>
    <property type="match status" value="1"/>
</dbReference>
<feature type="domain" description="Phosphatidylglycerol lysyltransferase C-terminal" evidence="6">
    <location>
        <begin position="26"/>
        <end position="315"/>
    </location>
</feature>
<dbReference type="RefSeq" id="WP_146448389.1">
    <property type="nucleotide sequence ID" value="NZ_SJPS01000001.1"/>
</dbReference>
<evidence type="ECO:0000313" key="7">
    <source>
        <dbReference type="EMBL" id="TWU30285.1"/>
    </source>
</evidence>
<dbReference type="PANTHER" id="PTHR34697:SF2">
    <property type="entry name" value="PHOSPHATIDYLGLYCEROL LYSYLTRANSFERASE"/>
    <property type="match status" value="1"/>
</dbReference>
<dbReference type="GO" id="GO:0005886">
    <property type="term" value="C:plasma membrane"/>
    <property type="evidence" value="ECO:0007669"/>
    <property type="project" value="UniProtKB-SubCell"/>
</dbReference>
<protein>
    <submittedName>
        <fullName evidence="7">Phosphatidylglycerol lysyltransferase</fullName>
        <ecNumber evidence="7">2.3.2.3</ecNumber>
    </submittedName>
</protein>
<dbReference type="EMBL" id="SJPS01000001">
    <property type="protein sequence ID" value="TWU30285.1"/>
    <property type="molecule type" value="Genomic_DNA"/>
</dbReference>
<keyword evidence="7" id="KW-0808">Transferase</keyword>
<evidence type="ECO:0000256" key="1">
    <source>
        <dbReference type="ARBA" id="ARBA00004651"/>
    </source>
</evidence>
<dbReference type="EC" id="2.3.2.3" evidence="7"/>
<evidence type="ECO:0000313" key="8">
    <source>
        <dbReference type="Proteomes" id="UP000318437"/>
    </source>
</evidence>
<proteinExistence type="predicted"/>
<keyword evidence="4" id="KW-1133">Transmembrane helix</keyword>
<evidence type="ECO:0000256" key="5">
    <source>
        <dbReference type="ARBA" id="ARBA00023136"/>
    </source>
</evidence>
<reference evidence="7 8" key="1">
    <citation type="submission" date="2019-02" db="EMBL/GenBank/DDBJ databases">
        <title>Deep-cultivation of Planctomycetes and their phenomic and genomic characterization uncovers novel biology.</title>
        <authorList>
            <person name="Wiegand S."/>
            <person name="Jogler M."/>
            <person name="Boedeker C."/>
            <person name="Pinto D."/>
            <person name="Vollmers J."/>
            <person name="Rivas-Marin E."/>
            <person name="Kohn T."/>
            <person name="Peeters S.H."/>
            <person name="Heuer A."/>
            <person name="Rast P."/>
            <person name="Oberbeckmann S."/>
            <person name="Bunk B."/>
            <person name="Jeske O."/>
            <person name="Meyerdierks A."/>
            <person name="Storesund J.E."/>
            <person name="Kallscheuer N."/>
            <person name="Luecker S."/>
            <person name="Lage O.M."/>
            <person name="Pohl T."/>
            <person name="Merkel B.J."/>
            <person name="Hornburger P."/>
            <person name="Mueller R.-W."/>
            <person name="Bruemmer F."/>
            <person name="Labrenz M."/>
            <person name="Spormann A.M."/>
            <person name="Op Den Camp H."/>
            <person name="Overmann J."/>
            <person name="Amann R."/>
            <person name="Jetten M.S.M."/>
            <person name="Mascher T."/>
            <person name="Medema M.H."/>
            <person name="Devos D.P."/>
            <person name="Kaster A.-K."/>
            <person name="Ovreas L."/>
            <person name="Rohde M."/>
            <person name="Galperin M.Y."/>
            <person name="Jogler C."/>
        </authorList>
    </citation>
    <scope>NUCLEOTIDE SEQUENCE [LARGE SCALE GENOMIC DNA]</scope>
    <source>
        <strain evidence="7 8">Pla144</strain>
    </source>
</reference>
<dbReference type="PANTHER" id="PTHR34697">
    <property type="entry name" value="PHOSPHATIDYLGLYCEROL LYSYLTRANSFERASE"/>
    <property type="match status" value="1"/>
</dbReference>
<dbReference type="InterPro" id="IPR051211">
    <property type="entry name" value="PG_lysyltransferase"/>
</dbReference>
<sequence>MSPGTSENASAADQQRRLQLVRQFGTFTQAYSTAVQPELEYFWHGEAYLAFRRKWGITCVLADPVGKAELHGPLLAAFTKKFPKNCFWQISRETATLLQEQGFWINEMGCDTRLELANYDFAGKQKERLRHATNWLAKHNYKVREGAFAQDVSQSEIRRLSEQWQAERRTTRDVYFFNRPIVYADEVDVRKFFLFSPSGQPVAFIFFDPIYRDGNVVGYSPAIKRRLSDAPLRAEEGIMKVAIEQFQREEIERVMLGLSPMAGITDREFRANPLIHFSWSRALNAWWINRYFYNLAGHADFKRRFDGLEEQTYYASKCLFNDVRVVASLKLAGAL</sequence>
<dbReference type="AlphaFoldDB" id="A0A5C6D2C6"/>
<keyword evidence="5" id="KW-0472">Membrane</keyword>
<name>A0A5C6D2C6_9BACT</name>
<comment type="subcellular location">
    <subcellularLocation>
        <location evidence="1">Cell membrane</location>
        <topology evidence="1">Multi-pass membrane protein</topology>
    </subcellularLocation>
</comment>
<evidence type="ECO:0000256" key="4">
    <source>
        <dbReference type="ARBA" id="ARBA00022989"/>
    </source>
</evidence>
<keyword evidence="8" id="KW-1185">Reference proteome</keyword>
<keyword evidence="3" id="KW-0812">Transmembrane</keyword>
<keyword evidence="2" id="KW-1003">Cell membrane</keyword>
<evidence type="ECO:0000259" key="6">
    <source>
        <dbReference type="Pfam" id="PF09924"/>
    </source>
</evidence>
<keyword evidence="7" id="KW-0012">Acyltransferase</keyword>
<evidence type="ECO:0000256" key="3">
    <source>
        <dbReference type="ARBA" id="ARBA00022692"/>
    </source>
</evidence>
<gene>
    <name evidence="7" type="primary">mprF_2</name>
    <name evidence="7" type="ORF">Pla144_10710</name>
</gene>
<dbReference type="GO" id="GO:0050071">
    <property type="term" value="F:phosphatidylglycerol lysyltransferase activity"/>
    <property type="evidence" value="ECO:0007669"/>
    <property type="project" value="UniProtKB-EC"/>
</dbReference>
<organism evidence="7 8">
    <name type="scientific">Bythopirellula polymerisocia</name>
    <dbReference type="NCBI Taxonomy" id="2528003"/>
    <lineage>
        <taxon>Bacteria</taxon>
        <taxon>Pseudomonadati</taxon>
        <taxon>Planctomycetota</taxon>
        <taxon>Planctomycetia</taxon>
        <taxon>Pirellulales</taxon>
        <taxon>Lacipirellulaceae</taxon>
        <taxon>Bythopirellula</taxon>
    </lineage>
</organism>
<dbReference type="Proteomes" id="UP000318437">
    <property type="component" value="Unassembled WGS sequence"/>
</dbReference>
<dbReference type="OrthoDB" id="181459at2"/>
<accession>A0A5C6D2C6</accession>
<evidence type="ECO:0000256" key="2">
    <source>
        <dbReference type="ARBA" id="ARBA00022475"/>
    </source>
</evidence>